<comment type="function">
    <text evidence="11">Transcriptional regulator that controls a genetic switch in male development. It is necessary and sufficient for initiating male sex determination by directing the development of supporting cell precursors (pre-Sertoli cells) as Sertoli rather than granulosa cells. Involved in different aspects of gene regulation including promoter activation or repression. Binds to the DNA consensus sequence 5'-[AT]AACAA[AT]-3'. SRY HMG box recognizes DNA by partial intercalation in the minor groove and promotes DNA bending. Also involved in pre-mRNA splicing. In male adult brain involved in the maintenance of motor functions of dopaminergic neurons.</text>
</comment>
<evidence type="ECO:0000256" key="3">
    <source>
        <dbReference type="ARBA" id="ARBA00019052"/>
    </source>
</evidence>
<dbReference type="GO" id="GO:0016607">
    <property type="term" value="C:nuclear speck"/>
    <property type="evidence" value="ECO:0007669"/>
    <property type="project" value="UniProtKB-SubCell"/>
</dbReference>
<dbReference type="Proteomes" id="UP000046393">
    <property type="component" value="Unplaced"/>
</dbReference>
<evidence type="ECO:0000256" key="6">
    <source>
        <dbReference type="ARBA" id="ARBA00022928"/>
    </source>
</evidence>
<sequence>MAESCASSPSMYASDSPSPVPSASQTPHNYTNGYHSSIEFVNIGSPGSHSNHGHSQNSEDHHSFIKRPLNAYMIWTVEERKKILAKDPKMKMNDVSRIMGEKWKSLSDKEKKPYFEQSKQYKLDHKRALRENPDLLYRPQRKKPSRNSVVKQDIPMESESSTAAAVATGSAPGTYLSNGMTSIPQQRYSVPQANGTVVVAQPVVFSSLQLQSPQRTPVTVGSFQTPQSSIQRNYPSQTGTFTHLSNGFHIHHHQQPSYHSHQSLPQSLAVNPAQMLDLYYTSLCQPAFPEPGETNGMAPPQYYLDQYQQLLMQSVPTAVNHANVPAGYSVYGAM</sequence>
<dbReference type="AlphaFoldDB" id="A0A0N5AX31"/>
<evidence type="ECO:0000256" key="12">
    <source>
        <dbReference type="PROSITE-ProRule" id="PRU00267"/>
    </source>
</evidence>
<keyword evidence="8" id="KW-0010">Activator</keyword>
<keyword evidence="5" id="KW-0112">Calmodulin-binding</keyword>
<keyword evidence="6" id="KW-0726">Sexual differentiation</keyword>
<keyword evidence="12" id="KW-0539">Nucleus</keyword>
<proteinExistence type="inferred from homology"/>
<evidence type="ECO:0000256" key="8">
    <source>
        <dbReference type="ARBA" id="ARBA00023159"/>
    </source>
</evidence>
<dbReference type="PANTHER" id="PTHR10270">
    <property type="entry name" value="SOX TRANSCRIPTION FACTOR"/>
    <property type="match status" value="1"/>
</dbReference>
<dbReference type="InterPro" id="IPR036910">
    <property type="entry name" value="HMG_box_dom_sf"/>
</dbReference>
<dbReference type="Gene3D" id="1.10.30.10">
    <property type="entry name" value="High mobility group box domain"/>
    <property type="match status" value="1"/>
</dbReference>
<evidence type="ECO:0000256" key="13">
    <source>
        <dbReference type="SAM" id="MobiDB-lite"/>
    </source>
</evidence>
<organism evidence="15 16">
    <name type="scientific">Syphacia muris</name>
    <dbReference type="NCBI Taxonomy" id="451379"/>
    <lineage>
        <taxon>Eukaryota</taxon>
        <taxon>Metazoa</taxon>
        <taxon>Ecdysozoa</taxon>
        <taxon>Nematoda</taxon>
        <taxon>Chromadorea</taxon>
        <taxon>Rhabditida</taxon>
        <taxon>Spirurina</taxon>
        <taxon>Oxyuridomorpha</taxon>
        <taxon>Oxyuroidea</taxon>
        <taxon>Oxyuridae</taxon>
        <taxon>Syphacia</taxon>
    </lineage>
</organism>
<evidence type="ECO:0000256" key="9">
    <source>
        <dbReference type="ARBA" id="ARBA00023163"/>
    </source>
</evidence>
<evidence type="ECO:0000256" key="5">
    <source>
        <dbReference type="ARBA" id="ARBA00022860"/>
    </source>
</evidence>
<keyword evidence="15" id="KW-1185">Reference proteome</keyword>
<dbReference type="PROSITE" id="PS50118">
    <property type="entry name" value="HMG_BOX_2"/>
    <property type="match status" value="1"/>
</dbReference>
<evidence type="ECO:0000313" key="16">
    <source>
        <dbReference type="WBParaSite" id="SMUV_0000949901-mRNA-1"/>
    </source>
</evidence>
<dbReference type="GO" id="GO:0005516">
    <property type="term" value="F:calmodulin binding"/>
    <property type="evidence" value="ECO:0007669"/>
    <property type="project" value="UniProtKB-KW"/>
</dbReference>
<evidence type="ECO:0000256" key="4">
    <source>
        <dbReference type="ARBA" id="ARBA00022782"/>
    </source>
</evidence>
<accession>A0A0N5AX31</accession>
<dbReference type="GO" id="GO:0001228">
    <property type="term" value="F:DNA-binding transcription activator activity, RNA polymerase II-specific"/>
    <property type="evidence" value="ECO:0007669"/>
    <property type="project" value="TreeGrafter"/>
</dbReference>
<dbReference type="WBParaSite" id="SMUV_0000949901-mRNA-1">
    <property type="protein sequence ID" value="SMUV_0000949901-mRNA-1"/>
    <property type="gene ID" value="SMUV_0000949901"/>
</dbReference>
<evidence type="ECO:0000313" key="15">
    <source>
        <dbReference type="Proteomes" id="UP000046393"/>
    </source>
</evidence>
<dbReference type="InterPro" id="IPR009071">
    <property type="entry name" value="HMG_box_dom"/>
</dbReference>
<feature type="DNA-binding region" description="HMG box" evidence="12">
    <location>
        <begin position="65"/>
        <end position="133"/>
    </location>
</feature>
<protein>
    <recommendedName>
        <fullName evidence="3">Sex-determining region Y protein</fullName>
    </recommendedName>
    <alternativeName>
        <fullName evidence="10">Testis-determining factor</fullName>
    </alternativeName>
</protein>
<evidence type="ECO:0000256" key="10">
    <source>
        <dbReference type="ARBA" id="ARBA00032498"/>
    </source>
</evidence>
<evidence type="ECO:0000256" key="11">
    <source>
        <dbReference type="ARBA" id="ARBA00045821"/>
    </source>
</evidence>
<name>A0A0N5AX31_9BILA</name>
<feature type="compositionally biased region" description="Low complexity" evidence="13">
    <location>
        <begin position="42"/>
        <end position="56"/>
    </location>
</feature>
<dbReference type="STRING" id="451379.A0A0N5AX31"/>
<comment type="similarity">
    <text evidence="2">Belongs to the SRY family.</text>
</comment>
<feature type="compositionally biased region" description="Low complexity" evidence="13">
    <location>
        <begin position="1"/>
        <end position="24"/>
    </location>
</feature>
<keyword evidence="7 12" id="KW-0238">DNA-binding</keyword>
<keyword evidence="9" id="KW-0804">Transcription</keyword>
<dbReference type="Pfam" id="PF00505">
    <property type="entry name" value="HMG_box"/>
    <property type="match status" value="1"/>
</dbReference>
<dbReference type="InterPro" id="IPR050140">
    <property type="entry name" value="SRY-related_HMG-box_TF-like"/>
</dbReference>
<evidence type="ECO:0000256" key="1">
    <source>
        <dbReference type="ARBA" id="ARBA00004324"/>
    </source>
</evidence>
<feature type="domain" description="HMG box" evidence="14">
    <location>
        <begin position="65"/>
        <end position="133"/>
    </location>
</feature>
<evidence type="ECO:0000256" key="7">
    <source>
        <dbReference type="ARBA" id="ARBA00023125"/>
    </source>
</evidence>
<dbReference type="SMART" id="SM00398">
    <property type="entry name" value="HMG"/>
    <property type="match status" value="1"/>
</dbReference>
<evidence type="ECO:0000259" key="14">
    <source>
        <dbReference type="PROSITE" id="PS50118"/>
    </source>
</evidence>
<keyword evidence="4" id="KW-0221">Differentiation</keyword>
<dbReference type="GO" id="GO:0030154">
    <property type="term" value="P:cell differentiation"/>
    <property type="evidence" value="ECO:0007669"/>
    <property type="project" value="UniProtKB-KW"/>
</dbReference>
<dbReference type="PANTHER" id="PTHR10270:SF161">
    <property type="entry name" value="SEX-DETERMINING REGION Y PROTEIN"/>
    <property type="match status" value="1"/>
</dbReference>
<evidence type="ECO:0000256" key="2">
    <source>
        <dbReference type="ARBA" id="ARBA00005998"/>
    </source>
</evidence>
<comment type="subcellular location">
    <subcellularLocation>
        <location evidence="1">Nucleus speckle</location>
    </subcellularLocation>
</comment>
<feature type="region of interest" description="Disordered" evidence="13">
    <location>
        <begin position="1"/>
        <end position="62"/>
    </location>
</feature>
<dbReference type="GO" id="GO:0007548">
    <property type="term" value="P:sex differentiation"/>
    <property type="evidence" value="ECO:0007669"/>
    <property type="project" value="UniProtKB-KW"/>
</dbReference>
<dbReference type="GO" id="GO:0000978">
    <property type="term" value="F:RNA polymerase II cis-regulatory region sequence-specific DNA binding"/>
    <property type="evidence" value="ECO:0007669"/>
    <property type="project" value="TreeGrafter"/>
</dbReference>
<dbReference type="SUPFAM" id="SSF47095">
    <property type="entry name" value="HMG-box"/>
    <property type="match status" value="1"/>
</dbReference>
<feature type="compositionally biased region" description="Polar residues" evidence="13">
    <location>
        <begin position="25"/>
        <end position="35"/>
    </location>
</feature>
<reference evidence="16" key="1">
    <citation type="submission" date="2017-02" db="UniProtKB">
        <authorList>
            <consortium name="WormBaseParasite"/>
        </authorList>
    </citation>
    <scope>IDENTIFICATION</scope>
</reference>